<comment type="caution">
    <text evidence="1">The sequence shown here is derived from an EMBL/GenBank/DDBJ whole genome shotgun (WGS) entry which is preliminary data.</text>
</comment>
<sequence>MNDIRYPGADLSDADLRGTDLSLANVTKSIGLQFLVLNMCSVIRQFRRHLGGKFEQC</sequence>
<gene>
    <name evidence="1" type="ORF">RchiOBHm_Chr2g0120211</name>
</gene>
<reference evidence="1 2" key="1">
    <citation type="journal article" date="2018" name="Nat. Genet.">
        <title>The Rosa genome provides new insights in the design of modern roses.</title>
        <authorList>
            <person name="Bendahmane M."/>
        </authorList>
    </citation>
    <scope>NUCLEOTIDE SEQUENCE [LARGE SCALE GENOMIC DNA]</scope>
    <source>
        <strain evidence="2">cv. Old Blush</strain>
    </source>
</reference>
<dbReference type="AlphaFoldDB" id="A0A2P6RS75"/>
<organism evidence="1 2">
    <name type="scientific">Rosa chinensis</name>
    <name type="common">China rose</name>
    <dbReference type="NCBI Taxonomy" id="74649"/>
    <lineage>
        <taxon>Eukaryota</taxon>
        <taxon>Viridiplantae</taxon>
        <taxon>Streptophyta</taxon>
        <taxon>Embryophyta</taxon>
        <taxon>Tracheophyta</taxon>
        <taxon>Spermatophyta</taxon>
        <taxon>Magnoliopsida</taxon>
        <taxon>eudicotyledons</taxon>
        <taxon>Gunneridae</taxon>
        <taxon>Pentapetalae</taxon>
        <taxon>rosids</taxon>
        <taxon>fabids</taxon>
        <taxon>Rosales</taxon>
        <taxon>Rosaceae</taxon>
        <taxon>Rosoideae</taxon>
        <taxon>Rosoideae incertae sedis</taxon>
        <taxon>Rosa</taxon>
    </lineage>
</organism>
<dbReference type="Gramene" id="PRQ49286">
    <property type="protein sequence ID" value="PRQ49286"/>
    <property type="gene ID" value="RchiOBHm_Chr2g0120211"/>
</dbReference>
<evidence type="ECO:0000313" key="1">
    <source>
        <dbReference type="EMBL" id="PRQ49286.1"/>
    </source>
</evidence>
<dbReference type="Pfam" id="PF00805">
    <property type="entry name" value="Pentapeptide"/>
    <property type="match status" value="1"/>
</dbReference>
<dbReference type="EMBL" id="PDCK01000040">
    <property type="protein sequence ID" value="PRQ49286.1"/>
    <property type="molecule type" value="Genomic_DNA"/>
</dbReference>
<evidence type="ECO:0000313" key="2">
    <source>
        <dbReference type="Proteomes" id="UP000238479"/>
    </source>
</evidence>
<dbReference type="InterPro" id="IPR001646">
    <property type="entry name" value="5peptide_repeat"/>
</dbReference>
<protein>
    <submittedName>
        <fullName evidence="1">Putative pentapeptide</fullName>
    </submittedName>
</protein>
<proteinExistence type="predicted"/>
<accession>A0A2P6RS75</accession>
<keyword evidence="2" id="KW-1185">Reference proteome</keyword>
<name>A0A2P6RS75_ROSCH</name>
<dbReference type="Proteomes" id="UP000238479">
    <property type="component" value="Chromosome 2"/>
</dbReference>